<comment type="caution">
    <text evidence="4">The sequence shown here is derived from an EMBL/GenBank/DDBJ whole genome shotgun (WGS) entry which is preliminary data.</text>
</comment>
<dbReference type="EMBL" id="JAINDJ010000002">
    <property type="protein sequence ID" value="KAG9456897.1"/>
    <property type="molecule type" value="Genomic_DNA"/>
</dbReference>
<dbReference type="GO" id="GO:0016614">
    <property type="term" value="F:oxidoreductase activity, acting on CH-OH group of donors"/>
    <property type="evidence" value="ECO:0007669"/>
    <property type="project" value="UniProtKB-ARBA"/>
</dbReference>
<dbReference type="SUPFAM" id="SSF51735">
    <property type="entry name" value="NAD(P)-binding Rossmann-fold domains"/>
    <property type="match status" value="1"/>
</dbReference>
<dbReference type="PANTHER" id="PTHR48107">
    <property type="entry name" value="NADPH-DEPENDENT ALDEHYDE REDUCTASE-LIKE PROTEIN, CHLOROPLASTIC-RELATED"/>
    <property type="match status" value="1"/>
</dbReference>
<evidence type="ECO:0000256" key="2">
    <source>
        <dbReference type="ARBA" id="ARBA00023002"/>
    </source>
</evidence>
<dbReference type="Proteomes" id="UP000825729">
    <property type="component" value="Unassembled WGS sequence"/>
</dbReference>
<keyword evidence="5" id="KW-1185">Reference proteome</keyword>
<gene>
    <name evidence="4" type="ORF">H6P81_001405</name>
</gene>
<dbReference type="InterPro" id="IPR020904">
    <property type="entry name" value="Sc_DH/Rdtase_CS"/>
</dbReference>
<name>A0AAV7FA25_ARIFI</name>
<dbReference type="PROSITE" id="PS00061">
    <property type="entry name" value="ADH_SHORT"/>
    <property type="match status" value="1"/>
</dbReference>
<feature type="region of interest" description="Disordered" evidence="3">
    <location>
        <begin position="1"/>
        <end position="25"/>
    </location>
</feature>
<comment type="similarity">
    <text evidence="1">Belongs to the short-chain dehydrogenases/reductases (SDR) family.</text>
</comment>
<dbReference type="InterPro" id="IPR036291">
    <property type="entry name" value="NAD(P)-bd_dom_sf"/>
</dbReference>
<evidence type="ECO:0000256" key="3">
    <source>
        <dbReference type="SAM" id="MobiDB-lite"/>
    </source>
</evidence>
<reference evidence="4 5" key="1">
    <citation type="submission" date="2021-07" db="EMBL/GenBank/DDBJ databases">
        <title>The Aristolochia fimbriata genome: insights into angiosperm evolution, floral development and chemical biosynthesis.</title>
        <authorList>
            <person name="Jiao Y."/>
        </authorList>
    </citation>
    <scope>NUCLEOTIDE SEQUENCE [LARGE SCALE GENOMIC DNA]</scope>
    <source>
        <strain evidence="4">IBCAS-2021</strain>
        <tissue evidence="4">Leaf</tissue>
    </source>
</reference>
<dbReference type="InterPro" id="IPR002347">
    <property type="entry name" value="SDR_fam"/>
</dbReference>
<dbReference type="AlphaFoldDB" id="A0AAV7FA25"/>
<protein>
    <submittedName>
        <fullName evidence="4">Uncharacterized protein</fullName>
    </submittedName>
</protein>
<dbReference type="Gene3D" id="3.40.50.720">
    <property type="entry name" value="NAD(P)-binding Rossmann-like Domain"/>
    <property type="match status" value="1"/>
</dbReference>
<evidence type="ECO:0000313" key="4">
    <source>
        <dbReference type="EMBL" id="KAG9456897.1"/>
    </source>
</evidence>
<accession>A0AAV7FA25</accession>
<proteinExistence type="inferred from homology"/>
<feature type="compositionally biased region" description="Pro residues" evidence="3">
    <location>
        <begin position="1"/>
        <end position="10"/>
    </location>
</feature>
<evidence type="ECO:0000313" key="5">
    <source>
        <dbReference type="Proteomes" id="UP000825729"/>
    </source>
</evidence>
<dbReference type="PANTHER" id="PTHR48107:SF7">
    <property type="entry name" value="RE15974P"/>
    <property type="match status" value="1"/>
</dbReference>
<evidence type="ECO:0000256" key="1">
    <source>
        <dbReference type="ARBA" id="ARBA00006484"/>
    </source>
</evidence>
<dbReference type="FunFam" id="3.40.50.720:FF:000084">
    <property type="entry name" value="Short-chain dehydrogenase reductase"/>
    <property type="match status" value="1"/>
</dbReference>
<keyword evidence="2" id="KW-0560">Oxidoreductase</keyword>
<organism evidence="4 5">
    <name type="scientific">Aristolochia fimbriata</name>
    <name type="common">White veined hardy Dutchman's pipe vine</name>
    <dbReference type="NCBI Taxonomy" id="158543"/>
    <lineage>
        <taxon>Eukaryota</taxon>
        <taxon>Viridiplantae</taxon>
        <taxon>Streptophyta</taxon>
        <taxon>Embryophyta</taxon>
        <taxon>Tracheophyta</taxon>
        <taxon>Spermatophyta</taxon>
        <taxon>Magnoliopsida</taxon>
        <taxon>Magnoliidae</taxon>
        <taxon>Piperales</taxon>
        <taxon>Aristolochiaceae</taxon>
        <taxon>Aristolochia</taxon>
    </lineage>
</organism>
<dbReference type="Pfam" id="PF13561">
    <property type="entry name" value="adh_short_C2"/>
    <property type="match status" value="1"/>
</dbReference>
<dbReference type="PRINTS" id="PR00081">
    <property type="entry name" value="GDHRDH"/>
</dbReference>
<sequence length="267" mass="28034">MTNINMPPPESGSSPDGETPPPLPLAGRVAIVTGSSGGIGHQIALHLASLGAKLLLADLRPRPDSDYPHPDRFTYIQTDVTSASDVKAMFDHAERAFAGAAAHILVHCVGICDTTFPTVGTTTESSWDRTFAVNAKGAFLCCREAANRLPRGGGGRIITIGSSTVAAARPLYGAYTASKAAVETMVRIMAKELKGMRITANAVAPGPIATPLFFEGKSQEDVQMYIDESPLCRLGTPQDVAPIVGFLASDAGEWINGQIVRVNGGYV</sequence>